<proteinExistence type="predicted"/>
<dbReference type="Proteomes" id="UP001152519">
    <property type="component" value="Unassembled WGS sequence"/>
</dbReference>
<evidence type="ECO:0000313" key="2">
    <source>
        <dbReference type="EMBL" id="CAG6392175.1"/>
    </source>
</evidence>
<feature type="compositionally biased region" description="Low complexity" evidence="1">
    <location>
        <begin position="46"/>
        <end position="56"/>
    </location>
</feature>
<reference evidence="2" key="1">
    <citation type="submission" date="2021-05" db="EMBL/GenBank/DDBJ databases">
        <authorList>
            <person name="Arsene-Ploetze F."/>
        </authorList>
    </citation>
    <scope>NUCLEOTIDE SEQUENCE</scope>
    <source>
        <strain evidence="2">DSM 42138</strain>
    </source>
</reference>
<dbReference type="AlphaFoldDB" id="A0A9W4GP74"/>
<feature type="compositionally biased region" description="Polar residues" evidence="1">
    <location>
        <begin position="109"/>
        <end position="120"/>
    </location>
</feature>
<dbReference type="EMBL" id="CAJSLV010000043">
    <property type="protein sequence ID" value="CAG6392175.1"/>
    <property type="molecule type" value="Genomic_DNA"/>
</dbReference>
<organism evidence="2 3">
    <name type="scientific">Actinacidiphila cocklensis</name>
    <dbReference type="NCBI Taxonomy" id="887465"/>
    <lineage>
        <taxon>Bacteria</taxon>
        <taxon>Bacillati</taxon>
        <taxon>Actinomycetota</taxon>
        <taxon>Actinomycetes</taxon>
        <taxon>Kitasatosporales</taxon>
        <taxon>Streptomycetaceae</taxon>
        <taxon>Actinacidiphila</taxon>
    </lineage>
</organism>
<evidence type="ECO:0000256" key="1">
    <source>
        <dbReference type="SAM" id="MobiDB-lite"/>
    </source>
</evidence>
<keyword evidence="3" id="KW-1185">Reference proteome</keyword>
<gene>
    <name evidence="2" type="ORF">SCOCK_150147</name>
</gene>
<feature type="region of interest" description="Disordered" evidence="1">
    <location>
        <begin position="33"/>
        <end position="56"/>
    </location>
</feature>
<name>A0A9W4GP74_9ACTN</name>
<protein>
    <submittedName>
        <fullName evidence="2">Uncharacterized protein</fullName>
    </submittedName>
</protein>
<sequence length="120" mass="11514">MLSCGVTGVSDVIDGHALVVDLSAGTPIPGVGGLEAAGQRGEGRRASGAAPPTCGAATPCRPAEAGAGRPGTAGGLVAVTAQGALEQLLRDTDDAPAVATRADRGQVDLPSQASGPTTDT</sequence>
<evidence type="ECO:0000313" key="3">
    <source>
        <dbReference type="Proteomes" id="UP001152519"/>
    </source>
</evidence>
<feature type="region of interest" description="Disordered" evidence="1">
    <location>
        <begin position="90"/>
        <end position="120"/>
    </location>
</feature>
<accession>A0A9W4GP74</accession>
<comment type="caution">
    <text evidence="2">The sequence shown here is derived from an EMBL/GenBank/DDBJ whole genome shotgun (WGS) entry which is preliminary data.</text>
</comment>